<keyword evidence="2" id="KW-1185">Reference proteome</keyword>
<accession>A0AAV2QLJ1</accession>
<evidence type="ECO:0000313" key="2">
    <source>
        <dbReference type="Proteomes" id="UP001497623"/>
    </source>
</evidence>
<dbReference type="AlphaFoldDB" id="A0AAV2QLJ1"/>
<comment type="caution">
    <text evidence="1">The sequence shown here is derived from an EMBL/GenBank/DDBJ whole genome shotgun (WGS) entry which is preliminary data.</text>
</comment>
<gene>
    <name evidence="1" type="ORF">MNOR_LOCUS14182</name>
</gene>
<name>A0AAV2QLJ1_MEGNR</name>
<sequence length="156" mass="17160">FKVKNGLIQEEAICFLVYEEEKDTKSEDRVTAAVRKGGGKPILTSTSSPGRNRPLRGHVVEVPAINVTSDEVVCRLPVDTRPGTPKIGLALHPTTLRALRSKSLDVPSFPLVLKSKPPKVLEAYVEKKVLIVTFDQNVASDSLCQNIFNERKIIGK</sequence>
<protein>
    <submittedName>
        <fullName evidence="1">Uncharacterized protein</fullName>
    </submittedName>
</protein>
<dbReference type="EMBL" id="CAXKWB010008401">
    <property type="protein sequence ID" value="CAL4091011.1"/>
    <property type="molecule type" value="Genomic_DNA"/>
</dbReference>
<reference evidence="1 2" key="1">
    <citation type="submission" date="2024-05" db="EMBL/GenBank/DDBJ databases">
        <authorList>
            <person name="Wallberg A."/>
        </authorList>
    </citation>
    <scope>NUCLEOTIDE SEQUENCE [LARGE SCALE GENOMIC DNA]</scope>
</reference>
<organism evidence="1 2">
    <name type="scientific">Meganyctiphanes norvegica</name>
    <name type="common">Northern krill</name>
    <name type="synonym">Thysanopoda norvegica</name>
    <dbReference type="NCBI Taxonomy" id="48144"/>
    <lineage>
        <taxon>Eukaryota</taxon>
        <taxon>Metazoa</taxon>
        <taxon>Ecdysozoa</taxon>
        <taxon>Arthropoda</taxon>
        <taxon>Crustacea</taxon>
        <taxon>Multicrustacea</taxon>
        <taxon>Malacostraca</taxon>
        <taxon>Eumalacostraca</taxon>
        <taxon>Eucarida</taxon>
        <taxon>Euphausiacea</taxon>
        <taxon>Euphausiidae</taxon>
        <taxon>Meganyctiphanes</taxon>
    </lineage>
</organism>
<evidence type="ECO:0000313" key="1">
    <source>
        <dbReference type="EMBL" id="CAL4091011.1"/>
    </source>
</evidence>
<feature type="non-terminal residue" evidence="1">
    <location>
        <position position="1"/>
    </location>
</feature>
<proteinExistence type="predicted"/>
<feature type="non-terminal residue" evidence="1">
    <location>
        <position position="156"/>
    </location>
</feature>
<dbReference type="Proteomes" id="UP001497623">
    <property type="component" value="Unassembled WGS sequence"/>
</dbReference>